<protein>
    <recommendedName>
        <fullName evidence="7">Secreted protein</fullName>
    </recommendedName>
</protein>
<dbReference type="EMBL" id="QEAM01000349">
    <property type="protein sequence ID" value="TPX40953.1"/>
    <property type="molecule type" value="Genomic_DNA"/>
</dbReference>
<organism evidence="3 6">
    <name type="scientific">Synchytrium endobioticum</name>
    <dbReference type="NCBI Taxonomy" id="286115"/>
    <lineage>
        <taxon>Eukaryota</taxon>
        <taxon>Fungi</taxon>
        <taxon>Fungi incertae sedis</taxon>
        <taxon>Chytridiomycota</taxon>
        <taxon>Chytridiomycota incertae sedis</taxon>
        <taxon>Chytridiomycetes</taxon>
        <taxon>Synchytriales</taxon>
        <taxon>Synchytriaceae</taxon>
        <taxon>Synchytrium</taxon>
    </lineage>
</organism>
<keyword evidence="5" id="KW-1185">Reference proteome</keyword>
<sequence>MKMHRLVAVPLVFLLCISLSHESPVHRHDIESRDVVVDIDRLIVLIARTLSNTPASATSGYVMNRDRVAHQHGRTESEVLQSTTPQHIVVDIESCVTSYSGLPFLENARSGFTASPVVGDIPSSVDATNAAAPDVSFGPARSTHGRLRHRSSRTERAFSPAFGTCGNQGVASDPNSQGRSMQLCGGQGADSHIRGRMIGRDAKPHQQ</sequence>
<name>A0A507CPA4_9FUNG</name>
<evidence type="ECO:0000313" key="5">
    <source>
        <dbReference type="Proteomes" id="UP000317494"/>
    </source>
</evidence>
<feature type="compositionally biased region" description="Polar residues" evidence="1">
    <location>
        <begin position="165"/>
        <end position="180"/>
    </location>
</feature>
<gene>
    <name evidence="3" type="ORF">SeLEV6574_g06320</name>
    <name evidence="4" type="ORF">SeMB42_g03107</name>
</gene>
<feature type="region of interest" description="Disordered" evidence="1">
    <location>
        <begin position="135"/>
        <end position="154"/>
    </location>
</feature>
<evidence type="ECO:0000313" key="4">
    <source>
        <dbReference type="EMBL" id="TPX48177.1"/>
    </source>
</evidence>
<keyword evidence="2" id="KW-0732">Signal</keyword>
<comment type="caution">
    <text evidence="3">The sequence shown here is derived from an EMBL/GenBank/DDBJ whole genome shotgun (WGS) entry which is preliminary data.</text>
</comment>
<dbReference type="EMBL" id="QEAN01000105">
    <property type="protein sequence ID" value="TPX48177.1"/>
    <property type="molecule type" value="Genomic_DNA"/>
</dbReference>
<dbReference type="Proteomes" id="UP000320475">
    <property type="component" value="Unassembled WGS sequence"/>
</dbReference>
<evidence type="ECO:0000256" key="1">
    <source>
        <dbReference type="SAM" id="MobiDB-lite"/>
    </source>
</evidence>
<evidence type="ECO:0000256" key="2">
    <source>
        <dbReference type="SAM" id="SignalP"/>
    </source>
</evidence>
<evidence type="ECO:0000313" key="6">
    <source>
        <dbReference type="Proteomes" id="UP000320475"/>
    </source>
</evidence>
<feature type="region of interest" description="Disordered" evidence="1">
    <location>
        <begin position="159"/>
        <end position="207"/>
    </location>
</feature>
<accession>A0A507CPA4</accession>
<feature type="compositionally biased region" description="Basic and acidic residues" evidence="1">
    <location>
        <begin position="198"/>
        <end position="207"/>
    </location>
</feature>
<feature type="chain" id="PRO_5036130988" description="Secreted protein" evidence="2">
    <location>
        <begin position="23"/>
        <end position="207"/>
    </location>
</feature>
<evidence type="ECO:0000313" key="3">
    <source>
        <dbReference type="EMBL" id="TPX40953.1"/>
    </source>
</evidence>
<evidence type="ECO:0008006" key="7">
    <source>
        <dbReference type="Google" id="ProtNLM"/>
    </source>
</evidence>
<proteinExistence type="predicted"/>
<reference evidence="5 6" key="1">
    <citation type="journal article" date="2019" name="Sci. Rep.">
        <title>Comparative genomics of chytrid fungi reveal insights into the obligate biotrophic and pathogenic lifestyle of Synchytrium endobioticum.</title>
        <authorList>
            <person name="van de Vossenberg B.T.L.H."/>
            <person name="Warris S."/>
            <person name="Nguyen H.D.T."/>
            <person name="van Gent-Pelzer M.P.E."/>
            <person name="Joly D.L."/>
            <person name="van de Geest H.C."/>
            <person name="Bonants P.J.M."/>
            <person name="Smith D.S."/>
            <person name="Levesque C.A."/>
            <person name="van der Lee T.A.J."/>
        </authorList>
    </citation>
    <scope>NUCLEOTIDE SEQUENCE [LARGE SCALE GENOMIC DNA]</scope>
    <source>
        <strain evidence="3 6">LEV6574</strain>
        <strain evidence="4 5">MB42</strain>
    </source>
</reference>
<dbReference type="AlphaFoldDB" id="A0A507CPA4"/>
<feature type="signal peptide" evidence="2">
    <location>
        <begin position="1"/>
        <end position="22"/>
    </location>
</feature>
<dbReference type="VEuPathDB" id="FungiDB:SeMB42_g03107"/>
<dbReference type="Proteomes" id="UP000317494">
    <property type="component" value="Unassembled WGS sequence"/>
</dbReference>